<gene>
    <name evidence="1" type="ORF">GCM10011396_00660</name>
</gene>
<proteinExistence type="predicted"/>
<sequence length="165" mass="18990">MATEEQKYLSVERPVFLAFIKSAKLLIDHESICKEIGSSMPDISCRLTDKTHYFELVEICDSRIAEANAFELKNFAADNDTPASYTRAADPTGNIIRDKFKKTYNTSHPIDLLCYVAGRTVSPDDLIISRILEIAESKKTSFNRIWLYGEKYVYSVWPQYIEYPR</sequence>
<accession>A0A916U3U3</accession>
<keyword evidence="2" id="KW-1185">Reference proteome</keyword>
<evidence type="ECO:0000313" key="2">
    <source>
        <dbReference type="Proteomes" id="UP000637423"/>
    </source>
</evidence>
<name>A0A916U3U3_9BURK</name>
<dbReference type="Proteomes" id="UP000637423">
    <property type="component" value="Unassembled WGS sequence"/>
</dbReference>
<comment type="caution">
    <text evidence="1">The sequence shown here is derived from an EMBL/GenBank/DDBJ whole genome shotgun (WGS) entry which is preliminary data.</text>
</comment>
<evidence type="ECO:0000313" key="1">
    <source>
        <dbReference type="EMBL" id="GGC57676.1"/>
    </source>
</evidence>
<dbReference type="RefSeq" id="WP_188564019.1">
    <property type="nucleotide sequence ID" value="NZ_BMED01000001.1"/>
</dbReference>
<reference evidence="1" key="1">
    <citation type="journal article" date="2014" name="Int. J. Syst. Evol. Microbiol.">
        <title>Complete genome sequence of Corynebacterium casei LMG S-19264T (=DSM 44701T), isolated from a smear-ripened cheese.</title>
        <authorList>
            <consortium name="US DOE Joint Genome Institute (JGI-PGF)"/>
            <person name="Walter F."/>
            <person name="Albersmeier A."/>
            <person name="Kalinowski J."/>
            <person name="Ruckert C."/>
        </authorList>
    </citation>
    <scope>NUCLEOTIDE SEQUENCE</scope>
    <source>
        <strain evidence="1">CGMCC 1.10998</strain>
    </source>
</reference>
<dbReference type="AlphaFoldDB" id="A0A916U3U3"/>
<protein>
    <submittedName>
        <fullName evidence="1">Uncharacterized protein</fullName>
    </submittedName>
</protein>
<organism evidence="1 2">
    <name type="scientific">Undibacterium terreum</name>
    <dbReference type="NCBI Taxonomy" id="1224302"/>
    <lineage>
        <taxon>Bacteria</taxon>
        <taxon>Pseudomonadati</taxon>
        <taxon>Pseudomonadota</taxon>
        <taxon>Betaproteobacteria</taxon>
        <taxon>Burkholderiales</taxon>
        <taxon>Oxalobacteraceae</taxon>
        <taxon>Undibacterium</taxon>
    </lineage>
</organism>
<dbReference type="EMBL" id="BMED01000001">
    <property type="protein sequence ID" value="GGC57676.1"/>
    <property type="molecule type" value="Genomic_DNA"/>
</dbReference>
<reference evidence="1" key="2">
    <citation type="submission" date="2020-09" db="EMBL/GenBank/DDBJ databases">
        <authorList>
            <person name="Sun Q."/>
            <person name="Zhou Y."/>
        </authorList>
    </citation>
    <scope>NUCLEOTIDE SEQUENCE</scope>
    <source>
        <strain evidence="1">CGMCC 1.10998</strain>
    </source>
</reference>